<dbReference type="OrthoDB" id="1405595at2759"/>
<sequence>MSQTINAVDEDGNIQYVLNDSSGFILQSSDSDQFSNLICTDGTQAFFLDGALIADSSDENGQTYVLQDDGDLSQYYIQETDGIFVSEEKESPATGLLEAVTSVTGDDDCSSQSQLIQFIDDEGNLINAQIASILCLQDETETTGEYQLVEDYQAGIDGMQTLQLETSQMVELKDLIQQQEESSVQIEDENRYQYVILEDGKLHIQSYAEYEASNEINQVATKPAPVEWENITGRNLITGKQLSLRSLAENPQKISPKRKRKKKGGLEVLLNKKLNLGRTVDGKKLVGKIIHVGKRKQEGDAAIEAVKEDVNQENAHTEDTRDGLTDSLSFEDSYASQATFVQAKHSLDIKDDVIDSSGFKDTNVVQAISSKRVSTTSDIQYILKRKIICKDVLEQISKILSGLMKLDSVNKRFRNKYLLIKAIARRYVQSKKRFEKDFSYSSGYMVETYSVNQETGDLTESWSYVHDDRINSEESSDAEAPKNVMFEDLLQLTLLITLQKNRQHVKVMMEPDGSPFRCDACDKTFRTKMLLNLHLSTMHDISLHIKQCEHCPFASASDAEYEDHRKYHDGQQVLGCVEEGCEASFSTLEKLSIHAEVHRKDNNKCSSSPAGSDDNNKDVSKNQLTSHGIENTTFLTIEEKDANDKNREAKTKIYTCDICQHTFSRSFNLMRHVLIHVGKPMYSCSICGSAYHYVSSLTKHMVRNHVKV</sequence>
<feature type="region of interest" description="Disordered" evidence="9">
    <location>
        <begin position="601"/>
        <end position="622"/>
    </location>
</feature>
<evidence type="ECO:0000256" key="4">
    <source>
        <dbReference type="ARBA" id="ARBA00022771"/>
    </source>
</evidence>
<gene>
    <name evidence="11" type="ORF">CALMAC_LOCUS19281</name>
</gene>
<keyword evidence="4 7" id="KW-0863">Zinc-finger</keyword>
<dbReference type="Proteomes" id="UP000410492">
    <property type="component" value="Unassembled WGS sequence"/>
</dbReference>
<evidence type="ECO:0000259" key="10">
    <source>
        <dbReference type="PROSITE" id="PS50157"/>
    </source>
</evidence>
<evidence type="ECO:0000256" key="7">
    <source>
        <dbReference type="PROSITE-ProRule" id="PRU00042"/>
    </source>
</evidence>
<keyword evidence="2" id="KW-0479">Metal-binding</keyword>
<evidence type="ECO:0000313" key="11">
    <source>
        <dbReference type="EMBL" id="VEN62036.1"/>
    </source>
</evidence>
<keyword evidence="3" id="KW-0677">Repeat</keyword>
<evidence type="ECO:0000256" key="8">
    <source>
        <dbReference type="SAM" id="Coils"/>
    </source>
</evidence>
<dbReference type="SUPFAM" id="SSF57667">
    <property type="entry name" value="beta-beta-alpha zinc fingers"/>
    <property type="match status" value="2"/>
</dbReference>
<feature type="domain" description="C2H2-type" evidence="10">
    <location>
        <begin position="516"/>
        <end position="539"/>
    </location>
</feature>
<dbReference type="PROSITE" id="PS50157">
    <property type="entry name" value="ZINC_FINGER_C2H2_2"/>
    <property type="match status" value="3"/>
</dbReference>
<dbReference type="InterPro" id="IPR013087">
    <property type="entry name" value="Znf_C2H2_type"/>
</dbReference>
<feature type="domain" description="C2H2-type" evidence="10">
    <location>
        <begin position="654"/>
        <end position="681"/>
    </location>
</feature>
<evidence type="ECO:0000256" key="6">
    <source>
        <dbReference type="ARBA" id="ARBA00023242"/>
    </source>
</evidence>
<dbReference type="PANTHER" id="PTHR24406">
    <property type="entry name" value="TRANSCRIPTIONAL REPRESSOR CTCFL-RELATED"/>
    <property type="match status" value="1"/>
</dbReference>
<dbReference type="GO" id="GO:0008270">
    <property type="term" value="F:zinc ion binding"/>
    <property type="evidence" value="ECO:0007669"/>
    <property type="project" value="UniProtKB-KW"/>
</dbReference>
<dbReference type="InterPro" id="IPR050888">
    <property type="entry name" value="ZnF_C2H2-type_TF"/>
</dbReference>
<dbReference type="Gene3D" id="3.30.160.60">
    <property type="entry name" value="Classic Zinc Finger"/>
    <property type="match status" value="4"/>
</dbReference>
<feature type="domain" description="C2H2-type" evidence="10">
    <location>
        <begin position="682"/>
        <end position="708"/>
    </location>
</feature>
<evidence type="ECO:0000313" key="12">
    <source>
        <dbReference type="Proteomes" id="UP000410492"/>
    </source>
</evidence>
<dbReference type="EMBL" id="CAACVG010013590">
    <property type="protein sequence ID" value="VEN62036.1"/>
    <property type="molecule type" value="Genomic_DNA"/>
</dbReference>
<dbReference type="SMART" id="SM00355">
    <property type="entry name" value="ZnF_C2H2"/>
    <property type="match status" value="5"/>
</dbReference>
<organism evidence="11 12">
    <name type="scientific">Callosobruchus maculatus</name>
    <name type="common">Southern cowpea weevil</name>
    <name type="synonym">Pulse bruchid</name>
    <dbReference type="NCBI Taxonomy" id="64391"/>
    <lineage>
        <taxon>Eukaryota</taxon>
        <taxon>Metazoa</taxon>
        <taxon>Ecdysozoa</taxon>
        <taxon>Arthropoda</taxon>
        <taxon>Hexapoda</taxon>
        <taxon>Insecta</taxon>
        <taxon>Pterygota</taxon>
        <taxon>Neoptera</taxon>
        <taxon>Endopterygota</taxon>
        <taxon>Coleoptera</taxon>
        <taxon>Polyphaga</taxon>
        <taxon>Cucujiformia</taxon>
        <taxon>Chrysomeloidea</taxon>
        <taxon>Chrysomelidae</taxon>
        <taxon>Bruchinae</taxon>
        <taxon>Bruchini</taxon>
        <taxon>Callosobruchus</taxon>
    </lineage>
</organism>
<feature type="coiled-coil region" evidence="8">
    <location>
        <begin position="162"/>
        <end position="189"/>
    </location>
</feature>
<keyword evidence="12" id="KW-1185">Reference proteome</keyword>
<dbReference type="InterPro" id="IPR036236">
    <property type="entry name" value="Znf_C2H2_sf"/>
</dbReference>
<evidence type="ECO:0000256" key="2">
    <source>
        <dbReference type="ARBA" id="ARBA00022723"/>
    </source>
</evidence>
<evidence type="ECO:0000256" key="1">
    <source>
        <dbReference type="ARBA" id="ARBA00004123"/>
    </source>
</evidence>
<keyword evidence="8" id="KW-0175">Coiled coil</keyword>
<dbReference type="GO" id="GO:0005634">
    <property type="term" value="C:nucleus"/>
    <property type="evidence" value="ECO:0007669"/>
    <property type="project" value="UniProtKB-SubCell"/>
</dbReference>
<evidence type="ECO:0000256" key="9">
    <source>
        <dbReference type="SAM" id="MobiDB-lite"/>
    </source>
</evidence>
<reference evidence="11 12" key="1">
    <citation type="submission" date="2019-01" db="EMBL/GenBank/DDBJ databases">
        <authorList>
            <person name="Sayadi A."/>
        </authorList>
    </citation>
    <scope>NUCLEOTIDE SEQUENCE [LARGE SCALE GENOMIC DNA]</scope>
</reference>
<keyword evidence="5" id="KW-0862">Zinc</keyword>
<dbReference type="PROSITE" id="PS00028">
    <property type="entry name" value="ZINC_FINGER_C2H2_1"/>
    <property type="match status" value="4"/>
</dbReference>
<name>A0A653DPB8_CALMS</name>
<protein>
    <recommendedName>
        <fullName evidence="10">C2H2-type domain-containing protein</fullName>
    </recommendedName>
</protein>
<comment type="subcellular location">
    <subcellularLocation>
        <location evidence="1">Nucleus</location>
    </subcellularLocation>
</comment>
<proteinExistence type="predicted"/>
<dbReference type="Pfam" id="PF00096">
    <property type="entry name" value="zf-C2H2"/>
    <property type="match status" value="2"/>
</dbReference>
<keyword evidence="6" id="KW-0539">Nucleus</keyword>
<evidence type="ECO:0000256" key="3">
    <source>
        <dbReference type="ARBA" id="ARBA00022737"/>
    </source>
</evidence>
<evidence type="ECO:0000256" key="5">
    <source>
        <dbReference type="ARBA" id="ARBA00022833"/>
    </source>
</evidence>
<dbReference type="AlphaFoldDB" id="A0A653DPB8"/>
<accession>A0A653DPB8</accession>